<dbReference type="OMA" id="HEFINCC"/>
<keyword evidence="2" id="KW-0505">Motor protein</keyword>
<feature type="region of interest" description="Disordered" evidence="4">
    <location>
        <begin position="748"/>
        <end position="808"/>
    </location>
</feature>
<accession>A0A803KUF6</accession>
<dbReference type="Pfam" id="PF01843">
    <property type="entry name" value="DIL"/>
    <property type="match status" value="1"/>
</dbReference>
<dbReference type="Gene3D" id="3.30.70.1590">
    <property type="match status" value="1"/>
</dbReference>
<dbReference type="Gramene" id="AUR62002664-RA">
    <property type="protein sequence ID" value="AUR62002664-RA:cds"/>
    <property type="gene ID" value="AUR62002664"/>
</dbReference>
<evidence type="ECO:0000259" key="5">
    <source>
        <dbReference type="PROSITE" id="PS51126"/>
    </source>
</evidence>
<evidence type="ECO:0000256" key="4">
    <source>
        <dbReference type="SAM" id="MobiDB-lite"/>
    </source>
</evidence>
<dbReference type="AlphaFoldDB" id="A0A803KUF6"/>
<dbReference type="GO" id="GO:0016459">
    <property type="term" value="C:myosin complex"/>
    <property type="evidence" value="ECO:0007669"/>
    <property type="project" value="UniProtKB-KW"/>
</dbReference>
<comment type="similarity">
    <text evidence="2">Belongs to the TRAFAC class myosin-kinesin ATPase superfamily. Myosin family.</text>
</comment>
<dbReference type="PROSITE" id="PS51456">
    <property type="entry name" value="MYOSIN_MOTOR"/>
    <property type="match status" value="1"/>
</dbReference>
<dbReference type="InterPro" id="IPR000048">
    <property type="entry name" value="IQ_motif_EF-hand-BS"/>
</dbReference>
<comment type="caution">
    <text evidence="2">Lacks conserved residue(s) required for the propagation of feature annotation.</text>
</comment>
<reference evidence="7" key="1">
    <citation type="journal article" date="2017" name="Nature">
        <title>The genome of Chenopodium quinoa.</title>
        <authorList>
            <person name="Jarvis D.E."/>
            <person name="Ho Y.S."/>
            <person name="Lightfoot D.J."/>
            <person name="Schmoeckel S.M."/>
            <person name="Li B."/>
            <person name="Borm T.J.A."/>
            <person name="Ohyanagi H."/>
            <person name="Mineta K."/>
            <person name="Michell C.T."/>
            <person name="Saber N."/>
            <person name="Kharbatia N.M."/>
            <person name="Rupper R.R."/>
            <person name="Sharp A.R."/>
            <person name="Dally N."/>
            <person name="Boughton B.A."/>
            <person name="Woo Y.H."/>
            <person name="Gao G."/>
            <person name="Schijlen E.G.W.M."/>
            <person name="Guo X."/>
            <person name="Momin A.A."/>
            <person name="Negrao S."/>
            <person name="Al-Babili S."/>
            <person name="Gehring C."/>
            <person name="Roessner U."/>
            <person name="Jung C."/>
            <person name="Murphy K."/>
            <person name="Arold S.T."/>
            <person name="Gojobori T."/>
            <person name="van der Linden C.G."/>
            <person name="van Loo E.N."/>
            <person name="Jellen E.N."/>
            <person name="Maughan P.J."/>
            <person name="Tester M."/>
        </authorList>
    </citation>
    <scope>NUCLEOTIDE SEQUENCE [LARGE SCALE GENOMIC DNA]</scope>
    <source>
        <strain evidence="7">cv. PI 614886</strain>
    </source>
</reference>
<feature type="coiled-coil region" evidence="3">
    <location>
        <begin position="277"/>
        <end position="457"/>
    </location>
</feature>
<dbReference type="GO" id="GO:0005516">
    <property type="term" value="F:calmodulin binding"/>
    <property type="evidence" value="ECO:0007669"/>
    <property type="project" value="UniProtKB-KW"/>
</dbReference>
<evidence type="ECO:0000256" key="2">
    <source>
        <dbReference type="PROSITE-ProRule" id="PRU00782"/>
    </source>
</evidence>
<dbReference type="SUPFAM" id="SSF90257">
    <property type="entry name" value="Myosin rod fragments"/>
    <property type="match status" value="1"/>
</dbReference>
<dbReference type="Proteomes" id="UP000596660">
    <property type="component" value="Unplaced"/>
</dbReference>
<dbReference type="InterPro" id="IPR001609">
    <property type="entry name" value="Myosin_head_motor_dom-like"/>
</dbReference>
<feature type="compositionally biased region" description="Low complexity" evidence="4">
    <location>
        <begin position="770"/>
        <end position="782"/>
    </location>
</feature>
<organism evidence="7 8">
    <name type="scientific">Chenopodium quinoa</name>
    <name type="common">Quinoa</name>
    <dbReference type="NCBI Taxonomy" id="63459"/>
    <lineage>
        <taxon>Eukaryota</taxon>
        <taxon>Viridiplantae</taxon>
        <taxon>Streptophyta</taxon>
        <taxon>Embryophyta</taxon>
        <taxon>Tracheophyta</taxon>
        <taxon>Spermatophyta</taxon>
        <taxon>Magnoliopsida</taxon>
        <taxon>eudicotyledons</taxon>
        <taxon>Gunneridae</taxon>
        <taxon>Pentapetalae</taxon>
        <taxon>Caryophyllales</taxon>
        <taxon>Chenopodiaceae</taxon>
        <taxon>Chenopodioideae</taxon>
        <taxon>Atripliceae</taxon>
        <taxon>Chenopodium</taxon>
    </lineage>
</organism>
<dbReference type="GO" id="GO:0030048">
    <property type="term" value="P:actin filament-based movement"/>
    <property type="evidence" value="ECO:0007669"/>
    <property type="project" value="UniProtKB-ARBA"/>
</dbReference>
<evidence type="ECO:0000256" key="3">
    <source>
        <dbReference type="SAM" id="Coils"/>
    </source>
</evidence>
<dbReference type="GO" id="GO:0003774">
    <property type="term" value="F:cytoskeletal motor activity"/>
    <property type="evidence" value="ECO:0007669"/>
    <property type="project" value="InterPro"/>
</dbReference>
<sequence>MEAIRISCAGFPTRKPFHEFINCCRILAPEIMNGSYDEVTACRKILKKVQLDGYQIGISKVFLRAGQMAELDALRNEVLGQSATKIQKQIRTFFFHRWFKQMRLSAIRIQTFCRGQVARSVFEHKKKEAACLRIQKELRRHLARKSYLELYSSAMTIERGMRSMAARSELRFRRQTRAAIKIQAAKEAGALKEAKNRLEKEVEELTSRLQLEKRMRDDLEQLKNQENEKLQQALEIMEKQFQETKTLLMKECEEAVKKAADQVPIIQEVPVYDDELMSKLTVENEQLKECVSSLEKKIDETEKKYEKISKLNQESVSNNELIDKLSAENEHLQRLVISLETKINETERKYAETSKQSEDPVFDNESINRLAVENKQLEEMVSSLENKIDETQKKYEETSKLTEELEGVVSSLEQKIDETQKKYEETRKLSEERLKQSQEAESKMIGLKIAVHRLEEKIAYMETERKSKFSDYPDLPSGTPKKVFGTESMRKSHMERQRELADSLIKCVAGDAGFSQGKPVAAVTMYKCLLHWKTFEAERTNVFDRLTELISSAFQGFRASPSSANLQIDIVRPVEAKQPALLFKQQLTAYVEMFFAIIRDNFKTELSPVLSGSRQVPKTSEIAEDPLVHHWQDVIDCLDSFLNTLKENHVPKVYVQKIFIQIFSYINVQLFNSNGEYVKDGLDKLEAWCGEATDEFTGSSWDELKHIRQAVGFLLLSVKQLYKICTTYWDDDYNTTSVSPDVILSMKTSMPGENEGEMDSDKGCSLHDNSSIPLPVDDLSPSPDERDFAGVKPPPLLLENPDFQFLQE</sequence>
<dbReference type="InterPro" id="IPR052072">
    <property type="entry name" value="Vascular_dev_regulator"/>
</dbReference>
<dbReference type="SMART" id="SM00015">
    <property type="entry name" value="IQ"/>
    <property type="match status" value="2"/>
</dbReference>
<dbReference type="PROSITE" id="PS51126">
    <property type="entry name" value="DILUTE"/>
    <property type="match status" value="1"/>
</dbReference>
<keyword evidence="2" id="KW-0518">Myosin</keyword>
<dbReference type="Pfam" id="PF00612">
    <property type="entry name" value="IQ"/>
    <property type="match status" value="3"/>
</dbReference>
<dbReference type="Gene3D" id="1.10.287.1490">
    <property type="match status" value="1"/>
</dbReference>
<dbReference type="InterPro" id="IPR027417">
    <property type="entry name" value="P-loop_NTPase"/>
</dbReference>
<dbReference type="InterPro" id="IPR002710">
    <property type="entry name" value="Dilute_dom"/>
</dbReference>
<keyword evidence="3" id="KW-0175">Coiled coil</keyword>
<dbReference type="GO" id="GO:0003779">
    <property type="term" value="F:actin binding"/>
    <property type="evidence" value="ECO:0007669"/>
    <property type="project" value="UniProtKB-KW"/>
</dbReference>
<feature type="coiled-coil region" evidence="3">
    <location>
        <begin position="181"/>
        <end position="247"/>
    </location>
</feature>
<keyword evidence="1" id="KW-0112">Calmodulin-binding</keyword>
<evidence type="ECO:0000256" key="1">
    <source>
        <dbReference type="ARBA" id="ARBA00022860"/>
    </source>
</evidence>
<dbReference type="SMART" id="SM01132">
    <property type="entry name" value="DIL"/>
    <property type="match status" value="1"/>
</dbReference>
<feature type="domain" description="Myosin motor" evidence="6">
    <location>
        <begin position="1"/>
        <end position="76"/>
    </location>
</feature>
<dbReference type="GO" id="GO:0005524">
    <property type="term" value="F:ATP binding"/>
    <property type="evidence" value="ECO:0007669"/>
    <property type="project" value="InterPro"/>
</dbReference>
<dbReference type="SUPFAM" id="SSF52540">
    <property type="entry name" value="P-loop containing nucleoside triphosphate hydrolases"/>
    <property type="match status" value="1"/>
</dbReference>
<dbReference type="PANTHER" id="PTHR16027:SF6">
    <property type="entry name" value="DILUTE DOMAIN-CONTAINING PROTEIN"/>
    <property type="match status" value="1"/>
</dbReference>
<dbReference type="PROSITE" id="PS50096">
    <property type="entry name" value="IQ"/>
    <property type="match status" value="2"/>
</dbReference>
<feature type="domain" description="Dilute" evidence="5">
    <location>
        <begin position="564"/>
        <end position="772"/>
    </location>
</feature>
<keyword evidence="8" id="KW-1185">Reference proteome</keyword>
<dbReference type="EnsemblPlants" id="AUR62002664-RA">
    <property type="protein sequence ID" value="AUR62002664-RA:cds"/>
    <property type="gene ID" value="AUR62002664"/>
</dbReference>
<evidence type="ECO:0000259" key="6">
    <source>
        <dbReference type="PROSITE" id="PS51456"/>
    </source>
</evidence>
<proteinExistence type="inferred from homology"/>
<evidence type="ECO:0000313" key="7">
    <source>
        <dbReference type="EnsemblPlants" id="AUR62002664-RA:cds"/>
    </source>
</evidence>
<protein>
    <submittedName>
        <fullName evidence="7">Uncharacterized protein</fullName>
    </submittedName>
</protein>
<evidence type="ECO:0000313" key="8">
    <source>
        <dbReference type="Proteomes" id="UP000596660"/>
    </source>
</evidence>
<name>A0A803KUF6_CHEQI</name>
<dbReference type="PANTHER" id="PTHR16027">
    <property type="entry name" value="DILUTE DOMAIN-CONTAINING PROTEIN YPR089W"/>
    <property type="match status" value="1"/>
</dbReference>
<keyword evidence="2" id="KW-0009">Actin-binding</keyword>
<dbReference type="Gene3D" id="1.20.5.190">
    <property type="match status" value="2"/>
</dbReference>
<reference evidence="7" key="2">
    <citation type="submission" date="2021-03" db="UniProtKB">
        <authorList>
            <consortium name="EnsemblPlants"/>
        </authorList>
    </citation>
    <scope>IDENTIFICATION</scope>
</reference>